<evidence type="ECO:0000313" key="2">
    <source>
        <dbReference type="Proteomes" id="UP000494261"/>
    </source>
</evidence>
<dbReference type="AlphaFoldDB" id="A0A6P2STV2"/>
<organism evidence="1 2">
    <name type="scientific">Burkholderia aenigmatica</name>
    <dbReference type="NCBI Taxonomy" id="2015348"/>
    <lineage>
        <taxon>Bacteria</taxon>
        <taxon>Pseudomonadati</taxon>
        <taxon>Pseudomonadota</taxon>
        <taxon>Betaproteobacteria</taxon>
        <taxon>Burkholderiales</taxon>
        <taxon>Burkholderiaceae</taxon>
        <taxon>Burkholderia</taxon>
        <taxon>Burkholderia cepacia complex</taxon>
    </lineage>
</organism>
<name>A0A6P2STV2_9BURK</name>
<proteinExistence type="predicted"/>
<sequence>MKVVKQEFQAAVEGDVAGRDITNEAPRTSIQIGAINGGQNIIGQTGDIHLQVQARPRIKVVIQPGPEHITDAQKVRLRDLVNEVVELETAIKRTPKRHATVWSALTGKLKVTSYHLIPASAFAQAEAYLQTWCARLRSAKSAPKKDPDWRNSCYRYIHAAMKEIGQQDELPRLLADRYSGRSLKDLSELELEAVYRTVAERKKAARRNGAI</sequence>
<gene>
    <name evidence="1" type="ORF">BLA13014_07360</name>
</gene>
<dbReference type="Proteomes" id="UP000494261">
    <property type="component" value="Unassembled WGS sequence"/>
</dbReference>
<evidence type="ECO:0000313" key="1">
    <source>
        <dbReference type="EMBL" id="VWC46958.1"/>
    </source>
</evidence>
<dbReference type="RefSeq" id="WP_175026102.1">
    <property type="nucleotide sequence ID" value="NZ_CABVQC010000082.1"/>
</dbReference>
<reference evidence="1 2" key="1">
    <citation type="submission" date="2019-09" db="EMBL/GenBank/DDBJ databases">
        <authorList>
            <person name="Depoorter E."/>
        </authorList>
    </citation>
    <scope>NUCLEOTIDE SEQUENCE [LARGE SCALE GENOMIC DNA]</scope>
    <source>
        <strain evidence="1">LMG 13014</strain>
    </source>
</reference>
<dbReference type="EMBL" id="CABVQC010000082">
    <property type="protein sequence ID" value="VWC46958.1"/>
    <property type="molecule type" value="Genomic_DNA"/>
</dbReference>
<accession>A0A6P2STV2</accession>
<protein>
    <submittedName>
        <fullName evidence="1">Uncharacterized protein</fullName>
    </submittedName>
</protein>